<keyword evidence="4" id="KW-0408">Iron</keyword>
<dbReference type="PANTHER" id="PTHR10209">
    <property type="entry name" value="OXIDOREDUCTASE, 2OG-FE II OXYGENASE FAMILY PROTEIN"/>
    <property type="match status" value="1"/>
</dbReference>
<keyword evidence="7" id="KW-1185">Reference proteome</keyword>
<dbReference type="GO" id="GO:0046872">
    <property type="term" value="F:metal ion binding"/>
    <property type="evidence" value="ECO:0007669"/>
    <property type="project" value="UniProtKB-KW"/>
</dbReference>
<reference evidence="6" key="1">
    <citation type="submission" date="2022-12" db="EMBL/GenBank/DDBJ databases">
        <title>Draft genome assemblies for two species of Escallonia (Escalloniales).</title>
        <authorList>
            <person name="Chanderbali A."/>
            <person name="Dervinis C."/>
            <person name="Anghel I."/>
            <person name="Soltis D."/>
            <person name="Soltis P."/>
            <person name="Zapata F."/>
        </authorList>
    </citation>
    <scope>NUCLEOTIDE SEQUENCE</scope>
    <source>
        <strain evidence="6">UCBG92.1500</strain>
        <tissue evidence="6">Leaf</tissue>
    </source>
</reference>
<dbReference type="PANTHER" id="PTHR10209:SF859">
    <property type="entry name" value="OS03G0690500 PROTEIN"/>
    <property type="match status" value="1"/>
</dbReference>
<comment type="caution">
    <text evidence="6">The sequence shown here is derived from an EMBL/GenBank/DDBJ whole genome shotgun (WGS) entry which is preliminary data.</text>
</comment>
<evidence type="ECO:0000259" key="5">
    <source>
        <dbReference type="PROSITE" id="PS51471"/>
    </source>
</evidence>
<keyword evidence="2" id="KW-0479">Metal-binding</keyword>
<dbReference type="Pfam" id="PF03171">
    <property type="entry name" value="2OG-FeII_Oxy"/>
    <property type="match status" value="1"/>
</dbReference>
<protein>
    <recommendedName>
        <fullName evidence="5">Fe2OG dioxygenase domain-containing protein</fullName>
    </recommendedName>
</protein>
<dbReference type="PROSITE" id="PS51471">
    <property type="entry name" value="FE2OG_OXY"/>
    <property type="match status" value="1"/>
</dbReference>
<name>A0AA88QRI8_9ASTE</name>
<dbReference type="InterPro" id="IPR005123">
    <property type="entry name" value="Oxoglu/Fe-dep_dioxygenase_dom"/>
</dbReference>
<dbReference type="InterPro" id="IPR044861">
    <property type="entry name" value="IPNS-like_FE2OG_OXY"/>
</dbReference>
<dbReference type="AlphaFoldDB" id="A0AA88QRI8"/>
<proteinExistence type="inferred from homology"/>
<dbReference type="InterPro" id="IPR027443">
    <property type="entry name" value="IPNS-like_sf"/>
</dbReference>
<feature type="domain" description="Fe2OG dioxygenase" evidence="5">
    <location>
        <begin position="27"/>
        <end position="110"/>
    </location>
</feature>
<comment type="similarity">
    <text evidence="1">Belongs to the iron/ascorbate-dependent oxidoreductase family.</text>
</comment>
<dbReference type="SUPFAM" id="SSF51197">
    <property type="entry name" value="Clavaminate synthase-like"/>
    <property type="match status" value="1"/>
</dbReference>
<evidence type="ECO:0000313" key="6">
    <source>
        <dbReference type="EMBL" id="KAK2967910.1"/>
    </source>
</evidence>
<organism evidence="6 7">
    <name type="scientific">Escallonia rubra</name>
    <dbReference type="NCBI Taxonomy" id="112253"/>
    <lineage>
        <taxon>Eukaryota</taxon>
        <taxon>Viridiplantae</taxon>
        <taxon>Streptophyta</taxon>
        <taxon>Embryophyta</taxon>
        <taxon>Tracheophyta</taxon>
        <taxon>Spermatophyta</taxon>
        <taxon>Magnoliopsida</taxon>
        <taxon>eudicotyledons</taxon>
        <taxon>Gunneridae</taxon>
        <taxon>Pentapetalae</taxon>
        <taxon>asterids</taxon>
        <taxon>campanulids</taxon>
        <taxon>Escalloniales</taxon>
        <taxon>Escalloniaceae</taxon>
        <taxon>Escallonia</taxon>
    </lineage>
</organism>
<keyword evidence="3" id="KW-0560">Oxidoreductase</keyword>
<evidence type="ECO:0000256" key="4">
    <source>
        <dbReference type="ARBA" id="ARBA00023004"/>
    </source>
</evidence>
<evidence type="ECO:0000313" key="7">
    <source>
        <dbReference type="Proteomes" id="UP001187471"/>
    </source>
</evidence>
<dbReference type="GO" id="GO:0051213">
    <property type="term" value="F:dioxygenase activity"/>
    <property type="evidence" value="ECO:0007669"/>
    <property type="project" value="UniProtKB-ARBA"/>
</dbReference>
<accession>A0AA88QRI8</accession>
<dbReference type="Gene3D" id="2.60.120.330">
    <property type="entry name" value="B-lactam Antibiotic, Isopenicillin N Synthase, Chain"/>
    <property type="match status" value="1"/>
</dbReference>
<gene>
    <name evidence="6" type="ORF">RJ640_010520</name>
</gene>
<evidence type="ECO:0000256" key="1">
    <source>
        <dbReference type="ARBA" id="ARBA00008056"/>
    </source>
</evidence>
<evidence type="ECO:0000256" key="2">
    <source>
        <dbReference type="ARBA" id="ARBA00022723"/>
    </source>
</evidence>
<evidence type="ECO:0000256" key="3">
    <source>
        <dbReference type="ARBA" id="ARBA00023002"/>
    </source>
</evidence>
<sequence>MLMECLELLMKLGSSLFELLSEGLGLNPDHLNTGPIFYLMQPELTYGTSKHADNSFITLLLQYKIGGRQFVHVNQWVDVPPMPGALVVNIGHLSQASLMFISSLLFILVF</sequence>
<dbReference type="EMBL" id="JAVXUO010002974">
    <property type="protein sequence ID" value="KAK2967910.1"/>
    <property type="molecule type" value="Genomic_DNA"/>
</dbReference>
<dbReference type="Proteomes" id="UP001187471">
    <property type="component" value="Unassembled WGS sequence"/>
</dbReference>